<sequence>MDKENDNEFVEKTLDIFRKQGADIFQVEVYATLEVRKQRNKNPLRLQEKVSIRDVKQSEKHLHVYEKYQINSDHEPGLISPAYLKIDSTNKSVLETVDEIIIQLKL</sequence>
<gene>
    <name evidence="1" type="ORF">NEF87_001062</name>
</gene>
<evidence type="ECO:0000313" key="1">
    <source>
        <dbReference type="EMBL" id="UYP44777.1"/>
    </source>
</evidence>
<evidence type="ECO:0008006" key="3">
    <source>
        <dbReference type="Google" id="ProtNLM"/>
    </source>
</evidence>
<reference evidence="1" key="1">
    <citation type="submission" date="2022-09" db="EMBL/GenBank/DDBJ databases">
        <title>Actin cytoskeleton and complex cell architecture in an #Asgard archaeon.</title>
        <authorList>
            <person name="Ponce Toledo R.I."/>
            <person name="Schleper C."/>
            <person name="Rodrigues Oliveira T."/>
            <person name="Wollweber F."/>
            <person name="Xu J."/>
            <person name="Rittmann S."/>
            <person name="Klingl A."/>
            <person name="Pilhofer M."/>
        </authorList>
    </citation>
    <scope>NUCLEOTIDE SEQUENCE</scope>
    <source>
        <strain evidence="1">B-35</strain>
    </source>
</reference>
<name>A0ABY6HMP2_9ARCH</name>
<proteinExistence type="predicted"/>
<dbReference type="Proteomes" id="UP001208689">
    <property type="component" value="Chromosome"/>
</dbReference>
<accession>A0ABY6HMP2</accession>
<evidence type="ECO:0000313" key="2">
    <source>
        <dbReference type="Proteomes" id="UP001208689"/>
    </source>
</evidence>
<keyword evidence="2" id="KW-1185">Reference proteome</keyword>
<dbReference type="EMBL" id="CP104013">
    <property type="protein sequence ID" value="UYP44777.1"/>
    <property type="molecule type" value="Genomic_DNA"/>
</dbReference>
<organism evidence="1 2">
    <name type="scientific">Candidatus Lokiarchaeum ossiferum</name>
    <dbReference type="NCBI Taxonomy" id="2951803"/>
    <lineage>
        <taxon>Archaea</taxon>
        <taxon>Promethearchaeati</taxon>
        <taxon>Promethearchaeota</taxon>
        <taxon>Promethearchaeia</taxon>
        <taxon>Promethearchaeales</taxon>
        <taxon>Promethearchaeaceae</taxon>
        <taxon>Candidatus Lokiarchaeum</taxon>
    </lineage>
</organism>
<protein>
    <recommendedName>
        <fullName evidence="3">Adenylyl-sulfate kinase</fullName>
    </recommendedName>
</protein>